<dbReference type="RefSeq" id="XP_001031025.2">
    <property type="nucleotide sequence ID" value="XM_001031025.2"/>
</dbReference>
<dbReference type="InterPro" id="IPR006212">
    <property type="entry name" value="Furin_repeat"/>
</dbReference>
<sequence>MDGSVKNVRDLSCSSCDNSGKCSACIQNYNLDQKQKQCLLTCNSNQFAQVDQNSSQQVCQLCDPSCSTCSGTSKSCTSCSNNYYTFKTSPSDTNFLCYSTCPDGYYQFSQDCLKCDNSCNTCTGNSLSCTACSNSYYPYKATPSATNFQCYQVCPSGSYFLQNQCLQCDASCNICTGSSTNCTACSNTYYPLKIEPTATNFQCYQKCPNGYYLQFQQCLKCDASCDTCSDSSLSCTSCANNYYQVMTMPSSTNFQCYQTCPDGYYLYNNHQCKQCDVSCSSCSGTSTSCIACNNTYFPLKIQPSDINYKCYQICPDGYFLQQQQQECLQCDFSCSKCVFTNGLYFATLLSLGLCYFGKTMDSKIPVNSNKTLAAVISTHQINNINSQQPKAQKLQTEEDQLHNQIIIREASKQKLNSIDSQNILNQPKKC</sequence>
<organism evidence="1 2">
    <name type="scientific">Tetrahymena thermophila (strain SB210)</name>
    <dbReference type="NCBI Taxonomy" id="312017"/>
    <lineage>
        <taxon>Eukaryota</taxon>
        <taxon>Sar</taxon>
        <taxon>Alveolata</taxon>
        <taxon>Ciliophora</taxon>
        <taxon>Intramacronucleata</taxon>
        <taxon>Oligohymenophorea</taxon>
        <taxon>Hymenostomatida</taxon>
        <taxon>Tetrahymenina</taxon>
        <taxon>Tetrahymenidae</taxon>
        <taxon>Tetrahymena</taxon>
    </lineage>
</organism>
<dbReference type="PANTHER" id="PTHR15332">
    <property type="entry name" value="PROPROTEIN CONVERTASE SUBTILISIN_KEXIN TYPE 5-LIKE"/>
    <property type="match status" value="1"/>
</dbReference>
<keyword evidence="2" id="KW-1185">Reference proteome</keyword>
<dbReference type="AlphaFoldDB" id="Q22DJ6"/>
<name>Q22DJ6_TETTS</name>
<dbReference type="InterPro" id="IPR009030">
    <property type="entry name" value="Growth_fac_rcpt_cys_sf"/>
</dbReference>
<dbReference type="Proteomes" id="UP000009168">
    <property type="component" value="Unassembled WGS sequence"/>
</dbReference>
<dbReference type="PANTHER" id="PTHR15332:SF175">
    <property type="entry name" value="PROPROTEIN CONVERTASE SUBTILISIN_KEXIN TYPE 5-LIKE"/>
    <property type="match status" value="1"/>
</dbReference>
<dbReference type="SUPFAM" id="SSF57184">
    <property type="entry name" value="Growth factor receptor domain"/>
    <property type="match status" value="2"/>
</dbReference>
<protein>
    <submittedName>
        <fullName evidence="1">Zinc finger lsd1 subclass family protein</fullName>
    </submittedName>
</protein>
<dbReference type="SMART" id="SM00261">
    <property type="entry name" value="FU"/>
    <property type="match status" value="6"/>
</dbReference>
<evidence type="ECO:0000313" key="2">
    <source>
        <dbReference type="Proteomes" id="UP000009168"/>
    </source>
</evidence>
<dbReference type="KEGG" id="tet:TTHERM_00942840"/>
<evidence type="ECO:0000313" key="1">
    <source>
        <dbReference type="EMBL" id="EAR83362.2"/>
    </source>
</evidence>
<gene>
    <name evidence="1" type="ORF">TTHERM_00942840</name>
</gene>
<reference evidence="2" key="1">
    <citation type="journal article" date="2006" name="PLoS Biol.">
        <title>Macronuclear genome sequence of the ciliate Tetrahymena thermophila, a model eukaryote.</title>
        <authorList>
            <person name="Eisen J.A."/>
            <person name="Coyne R.S."/>
            <person name="Wu M."/>
            <person name="Wu D."/>
            <person name="Thiagarajan M."/>
            <person name="Wortman J.R."/>
            <person name="Badger J.H."/>
            <person name="Ren Q."/>
            <person name="Amedeo P."/>
            <person name="Jones K.M."/>
            <person name="Tallon L.J."/>
            <person name="Delcher A.L."/>
            <person name="Salzberg S.L."/>
            <person name="Silva J.C."/>
            <person name="Haas B.J."/>
            <person name="Majoros W.H."/>
            <person name="Farzad M."/>
            <person name="Carlton J.M."/>
            <person name="Smith R.K. Jr."/>
            <person name="Garg J."/>
            <person name="Pearlman R.E."/>
            <person name="Karrer K.M."/>
            <person name="Sun L."/>
            <person name="Manning G."/>
            <person name="Elde N.C."/>
            <person name="Turkewitz A.P."/>
            <person name="Asai D.J."/>
            <person name="Wilkes D.E."/>
            <person name="Wang Y."/>
            <person name="Cai H."/>
            <person name="Collins K."/>
            <person name="Stewart B.A."/>
            <person name="Lee S.R."/>
            <person name="Wilamowska K."/>
            <person name="Weinberg Z."/>
            <person name="Ruzzo W.L."/>
            <person name="Wloga D."/>
            <person name="Gaertig J."/>
            <person name="Frankel J."/>
            <person name="Tsao C.-C."/>
            <person name="Gorovsky M.A."/>
            <person name="Keeling P.J."/>
            <person name="Waller R.F."/>
            <person name="Patron N.J."/>
            <person name="Cherry J.M."/>
            <person name="Stover N.A."/>
            <person name="Krieger C.J."/>
            <person name="del Toro C."/>
            <person name="Ryder H.F."/>
            <person name="Williamson S.C."/>
            <person name="Barbeau R.A."/>
            <person name="Hamilton E.P."/>
            <person name="Orias E."/>
        </authorList>
    </citation>
    <scope>NUCLEOTIDE SEQUENCE [LARGE SCALE GENOMIC DNA]</scope>
    <source>
        <strain evidence="2">SB210</strain>
    </source>
</reference>
<dbReference type="EMBL" id="GG662797">
    <property type="protein sequence ID" value="EAR83362.2"/>
    <property type="molecule type" value="Genomic_DNA"/>
</dbReference>
<dbReference type="Gene3D" id="2.10.220.10">
    <property type="entry name" value="Hormone Receptor, Insulin-like Growth Factor Receptor 1, Chain A, domain 2"/>
    <property type="match status" value="5"/>
</dbReference>
<dbReference type="STRING" id="312017.Q22DJ6"/>
<dbReference type="InParanoid" id="Q22DJ6"/>
<dbReference type="HOGENOM" id="CLU_322527_0_0_1"/>
<dbReference type="GeneID" id="7837140"/>
<dbReference type="OrthoDB" id="286906at2759"/>
<accession>Q22DJ6</accession>
<proteinExistence type="predicted"/>
<dbReference type="eggNOG" id="KOG3525">
    <property type="taxonomic scope" value="Eukaryota"/>
</dbReference>